<dbReference type="EMBL" id="JAIZAY010000019">
    <property type="protein sequence ID" value="KAJ8023585.1"/>
    <property type="molecule type" value="Genomic_DNA"/>
</dbReference>
<sequence length="82" mass="9319">MIRKWIENLFQPVHNIEGLYSSHGRFLLEIKHTTNCNRVTAAAASNTASRLQVNLAFISKGSVTSLAWITDHCDIIVRRRPE</sequence>
<evidence type="ECO:0000313" key="2">
    <source>
        <dbReference type="Proteomes" id="UP001152320"/>
    </source>
</evidence>
<protein>
    <submittedName>
        <fullName evidence="1">Uncharacterized protein</fullName>
    </submittedName>
</protein>
<dbReference type="AlphaFoldDB" id="A0A9Q1BEE7"/>
<comment type="caution">
    <text evidence="1">The sequence shown here is derived from an EMBL/GenBank/DDBJ whole genome shotgun (WGS) entry which is preliminary data.</text>
</comment>
<proteinExistence type="predicted"/>
<reference evidence="1" key="1">
    <citation type="submission" date="2021-10" db="EMBL/GenBank/DDBJ databases">
        <title>Tropical sea cucumber genome reveals ecological adaptation and Cuvierian tubules defense mechanism.</title>
        <authorList>
            <person name="Chen T."/>
        </authorList>
    </citation>
    <scope>NUCLEOTIDE SEQUENCE</scope>
    <source>
        <strain evidence="1">Nanhai2018</strain>
        <tissue evidence="1">Muscle</tissue>
    </source>
</reference>
<evidence type="ECO:0000313" key="1">
    <source>
        <dbReference type="EMBL" id="KAJ8023585.1"/>
    </source>
</evidence>
<keyword evidence="2" id="KW-1185">Reference proteome</keyword>
<dbReference type="Proteomes" id="UP001152320">
    <property type="component" value="Chromosome 19"/>
</dbReference>
<gene>
    <name evidence="1" type="ORF">HOLleu_36064</name>
</gene>
<accession>A0A9Q1BEE7</accession>
<organism evidence="1 2">
    <name type="scientific">Holothuria leucospilota</name>
    <name type="common">Black long sea cucumber</name>
    <name type="synonym">Mertensiothuria leucospilota</name>
    <dbReference type="NCBI Taxonomy" id="206669"/>
    <lineage>
        <taxon>Eukaryota</taxon>
        <taxon>Metazoa</taxon>
        <taxon>Echinodermata</taxon>
        <taxon>Eleutherozoa</taxon>
        <taxon>Echinozoa</taxon>
        <taxon>Holothuroidea</taxon>
        <taxon>Aspidochirotacea</taxon>
        <taxon>Aspidochirotida</taxon>
        <taxon>Holothuriidae</taxon>
        <taxon>Holothuria</taxon>
    </lineage>
</organism>
<name>A0A9Q1BEE7_HOLLE</name>